<dbReference type="RefSeq" id="WP_201943192.1">
    <property type="nucleotide sequence ID" value="NZ_JAERRJ010000001.1"/>
</dbReference>
<reference evidence="1 2" key="1">
    <citation type="submission" date="2021-01" db="EMBL/GenBank/DDBJ databases">
        <title>WGS of actinomycetes isolated from Thailand.</title>
        <authorList>
            <person name="Thawai C."/>
        </authorList>
    </citation>
    <scope>NUCLEOTIDE SEQUENCE [LARGE SCALE GENOMIC DNA]</scope>
    <source>
        <strain evidence="1 2">LPG 2</strain>
    </source>
</reference>
<sequence length="265" mass="27682">MEYGRTALRGHDRGGLLGRLAVAAALLLTGCDAAVGIPGDAPEQAAAPAPSAAPGAPEPSVAAIGRWAADLRAGSLDELENRCWTMAPGNVRDMYDTPGPILEAIDEPGVRSGSVFVWRSAAVTVVARDRDVAAGYACPHVFASGDEIAFNAADARHTVRRFLARAVGAPLDSADVESSYPLVCAAERSWDPDENGKSVVPPMAAGARTMTGIRSFTDESIKSEWPYDEYITVSVPVTTASGVRKKQTFTLKSGSDGYCIGDVSG</sequence>
<organism evidence="1 2">
    <name type="scientific">Nocardia acididurans</name>
    <dbReference type="NCBI Taxonomy" id="2802282"/>
    <lineage>
        <taxon>Bacteria</taxon>
        <taxon>Bacillati</taxon>
        <taxon>Actinomycetota</taxon>
        <taxon>Actinomycetes</taxon>
        <taxon>Mycobacteriales</taxon>
        <taxon>Nocardiaceae</taxon>
        <taxon>Nocardia</taxon>
    </lineage>
</organism>
<name>A0ABS1LYL2_9NOCA</name>
<comment type="caution">
    <text evidence="1">The sequence shown here is derived from an EMBL/GenBank/DDBJ whole genome shotgun (WGS) entry which is preliminary data.</text>
</comment>
<dbReference type="PROSITE" id="PS51257">
    <property type="entry name" value="PROKAR_LIPOPROTEIN"/>
    <property type="match status" value="1"/>
</dbReference>
<evidence type="ECO:0008006" key="3">
    <source>
        <dbReference type="Google" id="ProtNLM"/>
    </source>
</evidence>
<accession>A0ABS1LYL2</accession>
<keyword evidence="2" id="KW-1185">Reference proteome</keyword>
<gene>
    <name evidence="1" type="ORF">JK358_02865</name>
</gene>
<dbReference type="EMBL" id="JAERRJ010000001">
    <property type="protein sequence ID" value="MBL1073331.1"/>
    <property type="molecule type" value="Genomic_DNA"/>
</dbReference>
<evidence type="ECO:0000313" key="2">
    <source>
        <dbReference type="Proteomes" id="UP000602198"/>
    </source>
</evidence>
<proteinExistence type="predicted"/>
<dbReference type="Proteomes" id="UP000602198">
    <property type="component" value="Unassembled WGS sequence"/>
</dbReference>
<protein>
    <recommendedName>
        <fullName evidence="3">Lipoprotein</fullName>
    </recommendedName>
</protein>
<evidence type="ECO:0000313" key="1">
    <source>
        <dbReference type="EMBL" id="MBL1073331.1"/>
    </source>
</evidence>